<dbReference type="Pfam" id="PF13008">
    <property type="entry name" value="zf-Paramyx-P"/>
    <property type="match status" value="1"/>
</dbReference>
<evidence type="ECO:0000256" key="1">
    <source>
        <dbReference type="ARBA" id="ARBA00004340"/>
    </source>
</evidence>
<feature type="domain" description="Paramyxovirinae protein V zinc-binding" evidence="13">
    <location>
        <begin position="241"/>
        <end position="283"/>
    </location>
</feature>
<keyword evidence="6" id="KW-1090">Inhibition of host innate immune response by virus</keyword>
<dbReference type="GO" id="GO:0043657">
    <property type="term" value="C:host cell"/>
    <property type="evidence" value="ECO:0007669"/>
    <property type="project" value="UniProtKB-SubCell"/>
</dbReference>
<dbReference type="Gene3D" id="6.10.250.2490">
    <property type="match status" value="1"/>
</dbReference>
<proteinExistence type="predicted"/>
<dbReference type="InterPro" id="IPR024279">
    <property type="entry name" value="Paramyx_V_Zn-bd"/>
</dbReference>
<evidence type="ECO:0000256" key="8">
    <source>
        <dbReference type="ARBA" id="ARBA00022833"/>
    </source>
</evidence>
<evidence type="ECO:0000256" key="5">
    <source>
        <dbReference type="ARBA" id="ARBA00022581"/>
    </source>
</evidence>
<evidence type="ECO:0000259" key="14">
    <source>
        <dbReference type="Pfam" id="PF14313"/>
    </source>
</evidence>
<dbReference type="GO" id="GO:0046872">
    <property type="term" value="F:metal ion binding"/>
    <property type="evidence" value="ECO:0007669"/>
    <property type="project" value="UniProtKB-KW"/>
</dbReference>
<name>A0AAE9HT78_9MONO</name>
<accession>A0AAE9HT78</accession>
<keyword evidence="5" id="KW-0945">Host-virus interaction</keyword>
<keyword evidence="9" id="KW-0922">Interferon antiviral system evasion</keyword>
<evidence type="ECO:0000256" key="4">
    <source>
        <dbReference type="ARBA" id="ARBA00022495"/>
    </source>
</evidence>
<keyword evidence="11" id="KW-0899">Viral immunoevasion</keyword>
<evidence type="ECO:0000256" key="3">
    <source>
        <dbReference type="ARBA" id="ARBA00022482"/>
    </source>
</evidence>
<feature type="compositionally biased region" description="Basic residues" evidence="12">
    <location>
        <begin position="86"/>
        <end position="97"/>
    </location>
</feature>
<organism evidence="15 16">
    <name type="scientific">Ninove microtus virus</name>
    <dbReference type="NCBI Taxonomy" id="2940990"/>
    <lineage>
        <taxon>Viruses</taxon>
        <taxon>Riboviria</taxon>
        <taxon>Orthornavirae</taxon>
        <taxon>Negarnaviricota</taxon>
        <taxon>Haploviricotina</taxon>
        <taxon>Monjiviricetes</taxon>
        <taxon>Mononegavirales</taxon>
        <taxon>Paramyxoviridae</taxon>
        <taxon>Orthoparamyxovirinae</taxon>
        <taxon>Jeilongvirus</taxon>
        <taxon>Jeilongvirus microti</taxon>
    </lineage>
</organism>
<keyword evidence="16" id="KW-1185">Reference proteome</keyword>
<sequence length="298" mass="32212">MAEYTTSELNQLVSDGIKTIEFIQQAAKNPKETYGRSAIQKPATRDRIKAWEGIAGEHDYSGGKPDDEKRGGEGVKEEEGKGNHQVARRSRRRKRGTPVKIESSSEVSDRENGDGENSPTGDSTVGRPPDTGLPGTGEKGDSGSGGDTKHERSIGDDSVSNEDFRVVLSADHESSALETTGSSPAVSNVREATTEDFAQIFDEGPSKIHRRLTGIAAYAGSSQPKGSADHPVKKGHRREYCIDTFGGRTIIREWCNPQCAPVTATPAQFACSCGECPRRCVKCIDDRIYLAELRNSIA</sequence>
<dbReference type="Gene3D" id="4.10.80.340">
    <property type="match status" value="1"/>
</dbReference>
<dbReference type="EMBL" id="OK623355">
    <property type="protein sequence ID" value="UQM99540.1"/>
    <property type="molecule type" value="Viral_cRNA"/>
</dbReference>
<comment type="subcellular location">
    <subcellularLocation>
        <location evidence="1">Host cell</location>
    </subcellularLocation>
</comment>
<protein>
    <recommendedName>
        <fullName evidence="2">Non-structural protein V</fullName>
    </recommendedName>
</protein>
<feature type="compositionally biased region" description="Basic and acidic residues" evidence="12">
    <location>
        <begin position="53"/>
        <end position="82"/>
    </location>
</feature>
<evidence type="ECO:0000259" key="13">
    <source>
        <dbReference type="Pfam" id="PF13008"/>
    </source>
</evidence>
<evidence type="ECO:0000313" key="15">
    <source>
        <dbReference type="EMBL" id="UQM99540.1"/>
    </source>
</evidence>
<evidence type="ECO:0000256" key="7">
    <source>
        <dbReference type="ARBA" id="ARBA00022723"/>
    </source>
</evidence>
<evidence type="ECO:0000256" key="2">
    <source>
        <dbReference type="ARBA" id="ARBA00016223"/>
    </source>
</evidence>
<feature type="region of interest" description="Disordered" evidence="12">
    <location>
        <begin position="53"/>
        <end position="161"/>
    </location>
</feature>
<feature type="domain" description="Phosphoprotein P soyouz module" evidence="14">
    <location>
        <begin position="1"/>
        <end position="53"/>
    </location>
</feature>
<evidence type="ECO:0000256" key="11">
    <source>
        <dbReference type="ARBA" id="ARBA00023280"/>
    </source>
</evidence>
<keyword evidence="8" id="KW-0862">Zinc</keyword>
<keyword evidence="7" id="KW-0479">Metal-binding</keyword>
<keyword evidence="3" id="KW-1113">Inhibition of host RLR pathway by virus</keyword>
<keyword evidence="10" id="KW-1089">Inhibition of host MDA5 by virus</keyword>
<feature type="compositionally biased region" description="Gly residues" evidence="12">
    <location>
        <begin position="134"/>
        <end position="146"/>
    </location>
</feature>
<evidence type="ECO:0000256" key="9">
    <source>
        <dbReference type="ARBA" id="ARBA00023258"/>
    </source>
</evidence>
<dbReference type="InterPro" id="IPR025909">
    <property type="entry name" value="Soyouz_module"/>
</dbReference>
<reference evidence="15" key="1">
    <citation type="journal article" date="2022" name="bioRxiv">
        <title>The characterization of multiple novel paramyxovirus species highlights the diverse nature of the subfamily Orthoparamyxovirinae.</title>
        <authorList>
            <person name="Vanmechelen B."/>
            <person name="Meurs S."/>
            <person name="Horemans M."/>
            <person name="Loosen A."/>
            <person name="Maes T.J."/>
            <person name="Laenen L."/>
            <person name="Vergote V."/>
            <person name="Koundouno F.R."/>
            <person name="Magassouba N."/>
            <person name="Konde M.K."/>
            <person name="Conde I.S."/>
            <person name="Carroll M.W."/>
            <person name="Maes P."/>
        </authorList>
    </citation>
    <scope>NUCLEOTIDE SEQUENCE</scope>
    <source>
        <strain evidence="15">BE/Ninove/Mag/1/2019</strain>
    </source>
</reference>
<dbReference type="Proteomes" id="UP001246087">
    <property type="component" value="Segment"/>
</dbReference>
<evidence type="ECO:0000256" key="12">
    <source>
        <dbReference type="SAM" id="MobiDB-lite"/>
    </source>
</evidence>
<keyword evidence="4" id="KW-0691">RNA editing</keyword>
<evidence type="ECO:0000256" key="6">
    <source>
        <dbReference type="ARBA" id="ARBA00022632"/>
    </source>
</evidence>
<evidence type="ECO:0000313" key="16">
    <source>
        <dbReference type="Proteomes" id="UP001246087"/>
    </source>
</evidence>
<gene>
    <name evidence="15" type="primary">P/V/C</name>
</gene>
<dbReference type="GO" id="GO:0039554">
    <property type="term" value="P:symbiont-mediated suppression of host cytoplasmic pattern recognition receptor signaling pathway via inhibition of MDA-5 activity"/>
    <property type="evidence" value="ECO:0007669"/>
    <property type="project" value="UniProtKB-KW"/>
</dbReference>
<evidence type="ECO:0000256" key="10">
    <source>
        <dbReference type="ARBA" id="ARBA00023260"/>
    </source>
</evidence>
<dbReference type="Pfam" id="PF14313">
    <property type="entry name" value="Soyouz_module"/>
    <property type="match status" value="1"/>
</dbReference>